<dbReference type="InterPro" id="IPR020624">
    <property type="entry name" value="Schiff_base-form_aldolases_CS"/>
</dbReference>
<feature type="binding site" evidence="12 15">
    <location>
        <position position="46"/>
    </location>
    <ligand>
        <name>pyruvate</name>
        <dbReference type="ChEBI" id="CHEBI:15361"/>
    </ligand>
</feature>
<evidence type="ECO:0000256" key="3">
    <source>
        <dbReference type="ARBA" id="ARBA00007592"/>
    </source>
</evidence>
<organism evidence="16 17">
    <name type="scientific">Tenuibacillus multivorans</name>
    <dbReference type="NCBI Taxonomy" id="237069"/>
    <lineage>
        <taxon>Bacteria</taxon>
        <taxon>Bacillati</taxon>
        <taxon>Bacillota</taxon>
        <taxon>Bacilli</taxon>
        <taxon>Bacillales</taxon>
        <taxon>Bacillaceae</taxon>
        <taxon>Tenuibacillus</taxon>
    </lineage>
</organism>
<feature type="active site" description="Proton donor/acceptor" evidence="12 14">
    <location>
        <position position="134"/>
    </location>
</feature>
<comment type="subunit">
    <text evidence="12">Homotetramer; dimer of dimers.</text>
</comment>
<dbReference type="Proteomes" id="UP000199334">
    <property type="component" value="Unassembled WGS sequence"/>
</dbReference>
<dbReference type="SMART" id="SM01130">
    <property type="entry name" value="DHDPS"/>
    <property type="match status" value="1"/>
</dbReference>
<comment type="subcellular location">
    <subcellularLocation>
        <location evidence="12">Cytoplasm</location>
    </subcellularLocation>
</comment>
<evidence type="ECO:0000256" key="14">
    <source>
        <dbReference type="PIRSR" id="PIRSR001365-1"/>
    </source>
</evidence>
<dbReference type="InterPro" id="IPR002220">
    <property type="entry name" value="DapA-like"/>
</dbReference>
<dbReference type="InterPro" id="IPR013785">
    <property type="entry name" value="Aldolase_TIM"/>
</dbReference>
<protein>
    <recommendedName>
        <fullName evidence="4 12">4-hydroxy-tetrahydrodipicolinate synthase</fullName>
        <shortName evidence="12">HTPA synthase</shortName>
        <ecNumber evidence="4 12">4.3.3.7</ecNumber>
    </recommendedName>
</protein>
<dbReference type="GO" id="GO:0005829">
    <property type="term" value="C:cytosol"/>
    <property type="evidence" value="ECO:0007669"/>
    <property type="project" value="TreeGrafter"/>
</dbReference>
<name>A0A1G9WIR9_9BACI</name>
<evidence type="ECO:0000256" key="2">
    <source>
        <dbReference type="ARBA" id="ARBA00005120"/>
    </source>
</evidence>
<evidence type="ECO:0000256" key="8">
    <source>
        <dbReference type="ARBA" id="ARBA00023154"/>
    </source>
</evidence>
<keyword evidence="10 12" id="KW-0704">Schiff base</keyword>
<evidence type="ECO:0000256" key="13">
    <source>
        <dbReference type="PIRNR" id="PIRNR001365"/>
    </source>
</evidence>
<dbReference type="GO" id="GO:0008840">
    <property type="term" value="F:4-hydroxy-tetrahydrodipicolinate synthase activity"/>
    <property type="evidence" value="ECO:0007669"/>
    <property type="project" value="UniProtKB-UniRule"/>
</dbReference>
<evidence type="ECO:0000256" key="11">
    <source>
        <dbReference type="ARBA" id="ARBA00047836"/>
    </source>
</evidence>
<dbReference type="OrthoDB" id="9782828at2"/>
<dbReference type="UniPathway" id="UPA00034">
    <property type="reaction ID" value="UER00017"/>
</dbReference>
<comment type="function">
    <text evidence="1 12">Catalyzes the condensation of (S)-aspartate-beta-semialdehyde [(S)-ASA] and pyruvate to 4-hydroxy-tetrahydrodipicolinate (HTPA).</text>
</comment>
<dbReference type="AlphaFoldDB" id="A0A1G9WIR9"/>
<keyword evidence="9 12" id="KW-0456">Lyase</keyword>
<comment type="similarity">
    <text evidence="3 12 13">Belongs to the DapA family.</text>
</comment>
<dbReference type="PROSITE" id="PS00665">
    <property type="entry name" value="DHDPS_1"/>
    <property type="match status" value="1"/>
</dbReference>
<dbReference type="CDD" id="cd00950">
    <property type="entry name" value="DHDPS"/>
    <property type="match status" value="1"/>
</dbReference>
<comment type="catalytic activity">
    <reaction evidence="11 12">
        <text>L-aspartate 4-semialdehyde + pyruvate = (2S,4S)-4-hydroxy-2,3,4,5-tetrahydrodipicolinate + H2O + H(+)</text>
        <dbReference type="Rhea" id="RHEA:34171"/>
        <dbReference type="ChEBI" id="CHEBI:15361"/>
        <dbReference type="ChEBI" id="CHEBI:15377"/>
        <dbReference type="ChEBI" id="CHEBI:15378"/>
        <dbReference type="ChEBI" id="CHEBI:67139"/>
        <dbReference type="ChEBI" id="CHEBI:537519"/>
        <dbReference type="EC" id="4.3.3.7"/>
    </reaction>
</comment>
<dbReference type="SUPFAM" id="SSF51569">
    <property type="entry name" value="Aldolase"/>
    <property type="match status" value="1"/>
</dbReference>
<evidence type="ECO:0000256" key="5">
    <source>
        <dbReference type="ARBA" id="ARBA00022490"/>
    </source>
</evidence>
<dbReference type="GO" id="GO:0019877">
    <property type="term" value="P:diaminopimelate biosynthetic process"/>
    <property type="evidence" value="ECO:0007669"/>
    <property type="project" value="UniProtKB-UniRule"/>
</dbReference>
<dbReference type="EC" id="4.3.3.7" evidence="4 12"/>
<gene>
    <name evidence="12" type="primary">dapA</name>
    <name evidence="16" type="ORF">SAMN05216498_0771</name>
</gene>
<dbReference type="PIRSF" id="PIRSF001365">
    <property type="entry name" value="DHDPS"/>
    <property type="match status" value="1"/>
</dbReference>
<evidence type="ECO:0000256" key="12">
    <source>
        <dbReference type="HAMAP-Rule" id="MF_00418"/>
    </source>
</evidence>
<keyword evidence="5 12" id="KW-0963">Cytoplasm</keyword>
<dbReference type="PRINTS" id="PR00146">
    <property type="entry name" value="DHPICSNTHASE"/>
</dbReference>
<evidence type="ECO:0000256" key="7">
    <source>
        <dbReference type="ARBA" id="ARBA00022915"/>
    </source>
</evidence>
<feature type="site" description="Part of a proton relay during catalysis" evidence="12">
    <location>
        <position position="45"/>
    </location>
</feature>
<dbReference type="Gene3D" id="3.20.20.70">
    <property type="entry name" value="Aldolase class I"/>
    <property type="match status" value="1"/>
</dbReference>
<keyword evidence="6 12" id="KW-0028">Amino-acid biosynthesis</keyword>
<proteinExistence type="inferred from homology"/>
<dbReference type="STRING" id="237069.SAMN05216498_0771"/>
<comment type="pathway">
    <text evidence="2 12">Amino-acid biosynthesis; L-lysine biosynthesis via DAP pathway; (S)-tetrahydrodipicolinate from L-aspartate: step 3/4.</text>
</comment>
<dbReference type="RefSeq" id="WP_093855283.1">
    <property type="nucleotide sequence ID" value="NZ_BJVZ01000003.1"/>
</dbReference>
<dbReference type="Pfam" id="PF00701">
    <property type="entry name" value="DHDPS"/>
    <property type="match status" value="1"/>
</dbReference>
<feature type="site" description="Part of a proton relay during catalysis" evidence="12">
    <location>
        <position position="108"/>
    </location>
</feature>
<dbReference type="PANTHER" id="PTHR12128">
    <property type="entry name" value="DIHYDRODIPICOLINATE SYNTHASE"/>
    <property type="match status" value="1"/>
</dbReference>
<sequence>MNFGQVLTAMVTPFDEHGELDFEAMRGLINYLIANGSDGLVIAGTTGESPTLTHDEKLQVFKFTVEEVNGRVPVIAGTGSNNTKASLELSKEAEAIGVDAIMLVTPYYNKPSQEGMYQHFSVIAQSVSVPVMLYNIPGRSVVNMSVDTIVRLSQVENIVSIKEASGDLDRVTQIVNHTADDFSVYSGEDSQSLPTLAVGGTGIVSVSAHVIGNEMQEMVRSYRKGDVTKAASIHGYVLPMMKAIFSAPSPTPVKEALNRIGVPVGSVRLPLIPLNEEERASLYHILDQLKNTKVAG</sequence>
<dbReference type="EMBL" id="FNIG01000001">
    <property type="protein sequence ID" value="SDM84444.1"/>
    <property type="molecule type" value="Genomic_DNA"/>
</dbReference>
<dbReference type="InterPro" id="IPR020625">
    <property type="entry name" value="Schiff_base-form_aldolases_AS"/>
</dbReference>
<evidence type="ECO:0000256" key="10">
    <source>
        <dbReference type="ARBA" id="ARBA00023270"/>
    </source>
</evidence>
<keyword evidence="17" id="KW-1185">Reference proteome</keyword>
<reference evidence="16 17" key="1">
    <citation type="submission" date="2016-10" db="EMBL/GenBank/DDBJ databases">
        <authorList>
            <person name="de Groot N.N."/>
        </authorList>
    </citation>
    <scope>NUCLEOTIDE SEQUENCE [LARGE SCALE GENOMIC DNA]</scope>
    <source>
        <strain evidence="16 17">CGMCC 1.3442</strain>
    </source>
</reference>
<dbReference type="HAMAP" id="MF_00418">
    <property type="entry name" value="DapA"/>
    <property type="match status" value="1"/>
</dbReference>
<accession>A0A1G9WIR9</accession>
<evidence type="ECO:0000256" key="4">
    <source>
        <dbReference type="ARBA" id="ARBA00012086"/>
    </source>
</evidence>
<evidence type="ECO:0000256" key="15">
    <source>
        <dbReference type="PIRSR" id="PIRSR001365-2"/>
    </source>
</evidence>
<dbReference type="PROSITE" id="PS00666">
    <property type="entry name" value="DHDPS_2"/>
    <property type="match status" value="1"/>
</dbReference>
<evidence type="ECO:0000256" key="9">
    <source>
        <dbReference type="ARBA" id="ARBA00023239"/>
    </source>
</evidence>
<evidence type="ECO:0000256" key="1">
    <source>
        <dbReference type="ARBA" id="ARBA00003294"/>
    </source>
</evidence>
<evidence type="ECO:0000256" key="6">
    <source>
        <dbReference type="ARBA" id="ARBA00022605"/>
    </source>
</evidence>
<dbReference type="GO" id="GO:0009089">
    <property type="term" value="P:lysine biosynthetic process via diaminopimelate"/>
    <property type="evidence" value="ECO:0007669"/>
    <property type="project" value="UniProtKB-UniRule"/>
</dbReference>
<keyword evidence="8 12" id="KW-0457">Lysine biosynthesis</keyword>
<feature type="binding site" evidence="12 15">
    <location>
        <position position="204"/>
    </location>
    <ligand>
        <name>pyruvate</name>
        <dbReference type="ChEBI" id="CHEBI:15361"/>
    </ligand>
</feature>
<comment type="caution">
    <text evidence="12">Was originally thought to be a dihydrodipicolinate synthase (DHDPS), catalyzing the condensation of (S)-aspartate-beta-semialdehyde [(S)-ASA] and pyruvate to dihydrodipicolinate (DHDP). However, it was shown in E.coli that the product of the enzymatic reaction is not dihydrodipicolinate but in fact (4S)-4-hydroxy-2,3,4,5-tetrahydro-(2S)-dipicolinic acid (HTPA), and that the consecutive dehydration reaction leading to DHDP is not spontaneous but catalyzed by DapB.</text>
</comment>
<feature type="active site" description="Schiff-base intermediate with substrate" evidence="12 14">
    <location>
        <position position="162"/>
    </location>
</feature>
<evidence type="ECO:0000313" key="17">
    <source>
        <dbReference type="Proteomes" id="UP000199334"/>
    </source>
</evidence>
<dbReference type="NCBIfam" id="TIGR00674">
    <property type="entry name" value="dapA"/>
    <property type="match status" value="1"/>
</dbReference>
<evidence type="ECO:0000313" key="16">
    <source>
        <dbReference type="EMBL" id="SDM84444.1"/>
    </source>
</evidence>
<keyword evidence="7 12" id="KW-0220">Diaminopimelate biosynthesis</keyword>
<dbReference type="InterPro" id="IPR005263">
    <property type="entry name" value="DapA"/>
</dbReference>
<dbReference type="PANTHER" id="PTHR12128:SF66">
    <property type="entry name" value="4-HYDROXY-2-OXOGLUTARATE ALDOLASE, MITOCHONDRIAL"/>
    <property type="match status" value="1"/>
</dbReference>